<keyword evidence="12" id="KW-1185">Reference proteome</keyword>
<dbReference type="GO" id="GO:0007166">
    <property type="term" value="P:cell surface receptor signaling pathway"/>
    <property type="evidence" value="ECO:0007669"/>
    <property type="project" value="InterPro"/>
</dbReference>
<sequence>MPDISPYISALISSTISLIGCTFILYVYFKYKELQGPAYKLISILVSFDILHCITFMVPTYTEKSGSTLCICQAFTITSVTLASILWTSVISFFLYLTVVKKKSCEIYINKAFITCDILCVIASFIPLATTDIKDYAHNEGWCWIKNEGIRLLVLYIPLWMVVVFNTVIYMIVIKHIRIESTLHPELYCIGQSMIRKLKMYPIILIVSFLPSTSLRVLQFFSNEPHENFVIVASVFICLHGFFNSIVYGLTKNVRSTLLGQSAYSSKYSDYSSSDQGISLFSS</sequence>
<dbReference type="PRINTS" id="PR02000">
    <property type="entry name" value="GCR1PLANT"/>
</dbReference>
<feature type="domain" description="G-protein coupled receptors family 2 profile 2" evidence="9">
    <location>
        <begin position="6"/>
        <end position="252"/>
    </location>
</feature>
<name>A0A1R2C866_9CILI</name>
<reference evidence="11 12" key="1">
    <citation type="submission" date="2016-11" db="EMBL/GenBank/DDBJ databases">
        <title>The macronuclear genome of Stentor coeruleus: a giant cell with tiny introns.</title>
        <authorList>
            <person name="Slabodnick M."/>
            <person name="Ruby J.G."/>
            <person name="Reiff S.B."/>
            <person name="Swart E.C."/>
            <person name="Gosai S."/>
            <person name="Prabakaran S."/>
            <person name="Witkowska E."/>
            <person name="Larue G.E."/>
            <person name="Fisher S."/>
            <person name="Freeman R.M."/>
            <person name="Gunawardena J."/>
            <person name="Chu W."/>
            <person name="Stover N.A."/>
            <person name="Gregory B.D."/>
            <person name="Nowacki M."/>
            <person name="Derisi J."/>
            <person name="Roy S.W."/>
            <person name="Marshall W.F."/>
            <person name="Sood P."/>
        </authorList>
    </citation>
    <scope>NUCLEOTIDE SEQUENCE [LARGE SCALE GENOMIC DNA]</scope>
    <source>
        <strain evidence="11">WM001</strain>
    </source>
</reference>
<feature type="transmembrane region" description="Helical" evidence="8">
    <location>
        <begin position="41"/>
        <end position="62"/>
    </location>
</feature>
<evidence type="ECO:0000256" key="6">
    <source>
        <dbReference type="ARBA" id="ARBA00023170"/>
    </source>
</evidence>
<gene>
    <name evidence="11" type="ORF">SteCoe_13576</name>
</gene>
<dbReference type="GO" id="GO:0004930">
    <property type="term" value="F:G protein-coupled receptor activity"/>
    <property type="evidence" value="ECO:0007669"/>
    <property type="project" value="UniProtKB-KW"/>
</dbReference>
<dbReference type="AlphaFoldDB" id="A0A1R2C866"/>
<dbReference type="PROSITE" id="PS50262">
    <property type="entry name" value="G_PROTEIN_RECEP_F1_2"/>
    <property type="match status" value="1"/>
</dbReference>
<dbReference type="InterPro" id="IPR017452">
    <property type="entry name" value="GPCR_Rhodpsn_7TM"/>
</dbReference>
<dbReference type="InterPro" id="IPR022340">
    <property type="entry name" value="GPCR_GCR1_put"/>
</dbReference>
<evidence type="ECO:0000313" key="12">
    <source>
        <dbReference type="Proteomes" id="UP000187209"/>
    </source>
</evidence>
<dbReference type="GO" id="GO:0005886">
    <property type="term" value="C:plasma membrane"/>
    <property type="evidence" value="ECO:0007669"/>
    <property type="project" value="TreeGrafter"/>
</dbReference>
<feature type="transmembrane region" description="Helical" evidence="8">
    <location>
        <begin position="200"/>
        <end position="222"/>
    </location>
</feature>
<dbReference type="PANTHER" id="PTHR23112">
    <property type="entry name" value="G PROTEIN-COUPLED RECEPTOR 157-RELATED"/>
    <property type="match status" value="1"/>
</dbReference>
<dbReference type="InterPro" id="IPR017981">
    <property type="entry name" value="GPCR_2-like_7TM"/>
</dbReference>
<organism evidence="11 12">
    <name type="scientific">Stentor coeruleus</name>
    <dbReference type="NCBI Taxonomy" id="5963"/>
    <lineage>
        <taxon>Eukaryota</taxon>
        <taxon>Sar</taxon>
        <taxon>Alveolata</taxon>
        <taxon>Ciliophora</taxon>
        <taxon>Postciliodesmatophora</taxon>
        <taxon>Heterotrichea</taxon>
        <taxon>Heterotrichida</taxon>
        <taxon>Stentoridae</taxon>
        <taxon>Stentor</taxon>
    </lineage>
</organism>
<keyword evidence="3 8" id="KW-1133">Transmembrane helix</keyword>
<evidence type="ECO:0000256" key="8">
    <source>
        <dbReference type="SAM" id="Phobius"/>
    </source>
</evidence>
<dbReference type="EMBL" id="MPUH01000245">
    <property type="protein sequence ID" value="OMJ85181.1"/>
    <property type="molecule type" value="Genomic_DNA"/>
</dbReference>
<dbReference type="SUPFAM" id="SSF81321">
    <property type="entry name" value="Family A G protein-coupled receptor-like"/>
    <property type="match status" value="1"/>
</dbReference>
<keyword evidence="5 8" id="KW-0472">Membrane</keyword>
<feature type="transmembrane region" description="Helical" evidence="8">
    <location>
        <begin position="74"/>
        <end position="100"/>
    </location>
</feature>
<evidence type="ECO:0000259" key="10">
    <source>
        <dbReference type="PROSITE" id="PS50262"/>
    </source>
</evidence>
<protein>
    <recommendedName>
        <fullName evidence="13">G-protein coupled receptors family 2 profile 2 domain-containing protein</fullName>
    </recommendedName>
</protein>
<dbReference type="GO" id="GO:0007189">
    <property type="term" value="P:adenylate cyclase-activating G protein-coupled receptor signaling pathway"/>
    <property type="evidence" value="ECO:0007669"/>
    <property type="project" value="TreeGrafter"/>
</dbReference>
<keyword evidence="4" id="KW-0297">G-protein coupled receptor</keyword>
<keyword evidence="6" id="KW-0675">Receptor</keyword>
<feature type="transmembrane region" description="Helical" evidence="8">
    <location>
        <begin position="6"/>
        <end position="29"/>
    </location>
</feature>
<keyword evidence="7" id="KW-0807">Transducer</keyword>
<dbReference type="InterPro" id="IPR022343">
    <property type="entry name" value="GCR1-cAMP_receptor"/>
</dbReference>
<dbReference type="PRINTS" id="PR02001">
    <property type="entry name" value="GCR1CAMPR"/>
</dbReference>
<evidence type="ECO:0000256" key="2">
    <source>
        <dbReference type="ARBA" id="ARBA00022692"/>
    </source>
</evidence>
<evidence type="ECO:0000313" key="11">
    <source>
        <dbReference type="EMBL" id="OMJ85181.1"/>
    </source>
</evidence>
<evidence type="ECO:0000256" key="5">
    <source>
        <dbReference type="ARBA" id="ARBA00023136"/>
    </source>
</evidence>
<dbReference type="PANTHER" id="PTHR23112:SF0">
    <property type="entry name" value="TRANSMEMBRANE PROTEIN 116"/>
    <property type="match status" value="1"/>
</dbReference>
<evidence type="ECO:0000256" key="1">
    <source>
        <dbReference type="ARBA" id="ARBA00004141"/>
    </source>
</evidence>
<dbReference type="Pfam" id="PF05462">
    <property type="entry name" value="Dicty_CAR"/>
    <property type="match status" value="1"/>
</dbReference>
<evidence type="ECO:0008006" key="13">
    <source>
        <dbReference type="Google" id="ProtNLM"/>
    </source>
</evidence>
<keyword evidence="2 8" id="KW-0812">Transmembrane</keyword>
<dbReference type="PROSITE" id="PS50261">
    <property type="entry name" value="G_PROTEIN_RECEP_F2_4"/>
    <property type="match status" value="1"/>
</dbReference>
<comment type="subcellular location">
    <subcellularLocation>
        <location evidence="1">Membrane</location>
        <topology evidence="1">Multi-pass membrane protein</topology>
    </subcellularLocation>
</comment>
<proteinExistence type="predicted"/>
<comment type="caution">
    <text evidence="11">The sequence shown here is derived from an EMBL/GenBank/DDBJ whole genome shotgun (WGS) entry which is preliminary data.</text>
</comment>
<dbReference type="Gene3D" id="1.20.1070.10">
    <property type="entry name" value="Rhodopsin 7-helix transmembrane proteins"/>
    <property type="match status" value="1"/>
</dbReference>
<accession>A0A1R2C866</accession>
<feature type="domain" description="G-protein coupled receptors family 1 profile" evidence="10">
    <location>
        <begin position="20"/>
        <end position="248"/>
    </location>
</feature>
<evidence type="ECO:0000256" key="7">
    <source>
        <dbReference type="ARBA" id="ARBA00023224"/>
    </source>
</evidence>
<feature type="transmembrane region" description="Helical" evidence="8">
    <location>
        <begin position="112"/>
        <end position="130"/>
    </location>
</feature>
<evidence type="ECO:0000256" key="3">
    <source>
        <dbReference type="ARBA" id="ARBA00022989"/>
    </source>
</evidence>
<feature type="transmembrane region" description="Helical" evidence="8">
    <location>
        <begin position="228"/>
        <end position="250"/>
    </location>
</feature>
<dbReference type="OrthoDB" id="299724at2759"/>
<dbReference type="Proteomes" id="UP000187209">
    <property type="component" value="Unassembled WGS sequence"/>
</dbReference>
<evidence type="ECO:0000256" key="4">
    <source>
        <dbReference type="ARBA" id="ARBA00023040"/>
    </source>
</evidence>
<evidence type="ECO:0000259" key="9">
    <source>
        <dbReference type="PROSITE" id="PS50261"/>
    </source>
</evidence>
<feature type="transmembrane region" description="Helical" evidence="8">
    <location>
        <begin position="150"/>
        <end position="173"/>
    </location>
</feature>